<keyword evidence="3" id="KW-0285">Flavoprotein</keyword>
<proteinExistence type="inferred from homology"/>
<dbReference type="InterPro" id="IPR007867">
    <property type="entry name" value="GMC_OxRtase_C"/>
</dbReference>
<feature type="domain" description="Glucose-methanol-choline oxidoreductase N-terminal" evidence="6">
    <location>
        <begin position="58"/>
        <end position="353"/>
    </location>
</feature>
<feature type="binding site" evidence="5">
    <location>
        <position position="137"/>
    </location>
    <ligand>
        <name>FAD</name>
        <dbReference type="ChEBI" id="CHEBI:57692"/>
    </ligand>
</feature>
<dbReference type="PANTHER" id="PTHR11552:SF147">
    <property type="entry name" value="CHOLINE DEHYDROGENASE, MITOCHONDRIAL"/>
    <property type="match status" value="1"/>
</dbReference>
<evidence type="ECO:0000259" key="7">
    <source>
        <dbReference type="Pfam" id="PF05199"/>
    </source>
</evidence>
<feature type="binding site" evidence="5">
    <location>
        <position position="277"/>
    </location>
    <ligand>
        <name>FAD</name>
        <dbReference type="ChEBI" id="CHEBI:57692"/>
    </ligand>
</feature>
<dbReference type="SUPFAM" id="SSF51905">
    <property type="entry name" value="FAD/NAD(P)-binding domain"/>
    <property type="match status" value="1"/>
</dbReference>
<evidence type="ECO:0000256" key="4">
    <source>
        <dbReference type="ARBA" id="ARBA00022827"/>
    </source>
</evidence>
<dbReference type="Pfam" id="PF00732">
    <property type="entry name" value="GMC_oxred_N"/>
    <property type="match status" value="1"/>
</dbReference>
<dbReference type="PIRSF" id="PIRSF000137">
    <property type="entry name" value="Alcohol_oxidase"/>
    <property type="match status" value="1"/>
</dbReference>
<dbReference type="GO" id="GO:0016614">
    <property type="term" value="F:oxidoreductase activity, acting on CH-OH group of donors"/>
    <property type="evidence" value="ECO:0007669"/>
    <property type="project" value="InterPro"/>
</dbReference>
<dbReference type="Gene3D" id="3.50.50.60">
    <property type="entry name" value="FAD/NAD(P)-binding domain"/>
    <property type="match status" value="1"/>
</dbReference>
<evidence type="ECO:0000313" key="9">
    <source>
        <dbReference type="Proteomes" id="UP000046373"/>
    </source>
</evidence>
<dbReference type="Gene3D" id="3.30.560.10">
    <property type="entry name" value="Glucose Oxidase, domain 3"/>
    <property type="match status" value="1"/>
</dbReference>
<comment type="similarity">
    <text evidence="2">Belongs to the GMC oxidoreductase family.</text>
</comment>
<accession>A0A090GKF9</accession>
<dbReference type="InterPro" id="IPR012132">
    <property type="entry name" value="GMC_OxRdtase"/>
</dbReference>
<evidence type="ECO:0000256" key="1">
    <source>
        <dbReference type="ARBA" id="ARBA00001974"/>
    </source>
</evidence>
<dbReference type="InterPro" id="IPR036188">
    <property type="entry name" value="FAD/NAD-bd_sf"/>
</dbReference>
<feature type="binding site" evidence="5">
    <location>
        <position position="537"/>
    </location>
    <ligand>
        <name>FAD</name>
        <dbReference type="ChEBI" id="CHEBI:57692"/>
    </ligand>
</feature>
<feature type="domain" description="Glucose-methanol-choline oxidoreductase C-terminal" evidence="7">
    <location>
        <begin position="424"/>
        <end position="556"/>
    </location>
</feature>
<evidence type="ECO:0000313" key="8">
    <source>
        <dbReference type="EMBL" id="CDX35358.1"/>
    </source>
</evidence>
<comment type="cofactor">
    <cofactor evidence="1 5">
        <name>FAD</name>
        <dbReference type="ChEBI" id="CHEBI:57692"/>
    </cofactor>
</comment>
<name>A0A090GKF9_MESPL</name>
<gene>
    <name evidence="8" type="ORF">MPLDJ20_20151</name>
</gene>
<evidence type="ECO:0000256" key="3">
    <source>
        <dbReference type="ARBA" id="ARBA00022630"/>
    </source>
</evidence>
<dbReference type="InterPro" id="IPR000172">
    <property type="entry name" value="GMC_OxRdtase_N"/>
</dbReference>
<dbReference type="SUPFAM" id="SSF54373">
    <property type="entry name" value="FAD-linked reductases, C-terminal domain"/>
    <property type="match status" value="1"/>
</dbReference>
<dbReference type="Proteomes" id="UP000046373">
    <property type="component" value="Unassembled WGS sequence"/>
</dbReference>
<protein>
    <submittedName>
        <fullName evidence="8">Glucose-methanol-choline oxidoreductase</fullName>
    </submittedName>
</protein>
<evidence type="ECO:0000256" key="2">
    <source>
        <dbReference type="ARBA" id="ARBA00010790"/>
    </source>
</evidence>
<organism evidence="8 9">
    <name type="scientific">Mesorhizobium plurifarium</name>
    <dbReference type="NCBI Taxonomy" id="69974"/>
    <lineage>
        <taxon>Bacteria</taxon>
        <taxon>Pseudomonadati</taxon>
        <taxon>Pseudomonadota</taxon>
        <taxon>Alphaproteobacteria</taxon>
        <taxon>Hyphomicrobiales</taxon>
        <taxon>Phyllobacteriaceae</taxon>
        <taxon>Mesorhizobium</taxon>
    </lineage>
</organism>
<dbReference type="PANTHER" id="PTHR11552">
    <property type="entry name" value="GLUCOSE-METHANOL-CHOLINE GMC OXIDOREDUCTASE"/>
    <property type="match status" value="1"/>
</dbReference>
<evidence type="ECO:0000259" key="6">
    <source>
        <dbReference type="Pfam" id="PF00732"/>
    </source>
</evidence>
<sequence>MTIGGMTTREKPGSARRVSSSTVPWIGRINASIPALADQLNEIRANQDARRKDLKGSYDYIICGTGCAGSAVAGRLAAVKKSARILVLEAGGWDTAASVLDPNLWVQNIGNHLDWNVFSEPSPSMNGRIIRESMGRVVGGGSSTNALTWSRPFKANLNEWAEISGEPLWGYEHALEIFRNLEDWHGPADARYRGTGGPVWVQPAAGHSAVGTALLEAAKECGHPVLSDQNGAREEMDGGFAYMNHIVRDGLRHSMARAYLYNVLGQENITLLPNSHVHRVVLDGDRAVAVEVDLGDRMVVFWADREIVLCAGGMNSAKILMLSGIGNEKDLKPHGIKTLVNSPDVGANYHNHTLHAACLWESPQPIPLLNTGANVAGFWKSKASLSAPDFNFVQLEFPYATEEIIARYAPPTTAWALCAGLVAPKSRGFLKLRSANPADNPILDARLLTHPDDMAALAAAIEACRELGNSQAMRPFAIREVAPGKKLDKEEMADFIRDGASSFFHSVGTCRMGKDEDAVVDGQLRVKGVRGLRIADGSIMPHIVSSATMAACVLIGERMAEILHKES</sequence>
<dbReference type="Pfam" id="PF05199">
    <property type="entry name" value="GMC_oxred_C"/>
    <property type="match status" value="1"/>
</dbReference>
<dbReference type="GO" id="GO:0050660">
    <property type="term" value="F:flavin adenine dinucleotide binding"/>
    <property type="evidence" value="ECO:0007669"/>
    <property type="project" value="InterPro"/>
</dbReference>
<reference evidence="8 9" key="1">
    <citation type="submission" date="2014-08" db="EMBL/GenBank/DDBJ databases">
        <authorList>
            <person name="Moulin Lionel"/>
        </authorList>
    </citation>
    <scope>NUCLEOTIDE SEQUENCE [LARGE SCALE GENOMIC DNA]</scope>
</reference>
<evidence type="ECO:0000256" key="5">
    <source>
        <dbReference type="PIRSR" id="PIRSR000137-2"/>
    </source>
</evidence>
<keyword evidence="4 5" id="KW-0274">FAD</keyword>
<dbReference type="AlphaFoldDB" id="A0A090GKF9"/>
<dbReference type="EMBL" id="CCNB01000012">
    <property type="protein sequence ID" value="CDX35358.1"/>
    <property type="molecule type" value="Genomic_DNA"/>
</dbReference>